<dbReference type="PANTHER" id="PTHR37313:SF4">
    <property type="entry name" value="CONSERVED MEMBRANE PROTEIN-RELATED"/>
    <property type="match status" value="1"/>
</dbReference>
<keyword evidence="3" id="KW-0472">Membrane</keyword>
<dbReference type="Pfam" id="PF05949">
    <property type="entry name" value="DUF881"/>
    <property type="match status" value="1"/>
</dbReference>
<keyword evidence="3" id="KW-0812">Transmembrane</keyword>
<gene>
    <name evidence="4" type="ORF">KGQ19_03780</name>
</gene>
<feature type="transmembrane region" description="Helical" evidence="3">
    <location>
        <begin position="35"/>
        <end position="55"/>
    </location>
</feature>
<reference evidence="4 5" key="1">
    <citation type="submission" date="2020-02" db="EMBL/GenBank/DDBJ databases">
        <title>Acidophilic actinobacteria isolated from forest soil.</title>
        <authorList>
            <person name="Golinska P."/>
        </authorList>
    </citation>
    <scope>NUCLEOTIDE SEQUENCE [LARGE SCALE GENOMIC DNA]</scope>
    <source>
        <strain evidence="4 5">NL8</strain>
    </source>
</reference>
<accession>A0ABS5KJ79</accession>
<name>A0ABS5KJ79_9ACTN</name>
<keyword evidence="5" id="KW-1185">Reference proteome</keyword>
<comment type="similarity">
    <text evidence="1">Belongs to the UPF0749 family.</text>
</comment>
<evidence type="ECO:0000256" key="3">
    <source>
        <dbReference type="SAM" id="Phobius"/>
    </source>
</evidence>
<feature type="region of interest" description="Disordered" evidence="2">
    <location>
        <begin position="1"/>
        <end position="32"/>
    </location>
</feature>
<evidence type="ECO:0000313" key="4">
    <source>
        <dbReference type="EMBL" id="MBS2545980.1"/>
    </source>
</evidence>
<sequence length="274" mass="28648">MASGRDQLDEPVSEADPEPGPGSGPRQAGRPRSRVVWHTGVVLVFALAGALFLTARDTANGQGDIRPDRGAQLSDVIRAQNTHNQQLTEQVATQRADQDALTRAQSADARVKAVQDQVDALSGPVALTPVSGSALAVTLNDAPPNAQPAAGAPAAQPDWLIIHQQDVQAVVNALWAGGATGIQLMDQRLAPTSAVRCVGNTLLLQGRVYSPPYVITAVGDPTKLRASLLAAPAVQTYLEYVSAYGLGWDVKARDRVTLPGYTGPLDVSFASVAP</sequence>
<dbReference type="PANTHER" id="PTHR37313">
    <property type="entry name" value="UPF0749 PROTEIN RV1825"/>
    <property type="match status" value="1"/>
</dbReference>
<evidence type="ECO:0000256" key="1">
    <source>
        <dbReference type="ARBA" id="ARBA00009108"/>
    </source>
</evidence>
<keyword evidence="3" id="KW-1133">Transmembrane helix</keyword>
<protein>
    <submittedName>
        <fullName evidence="4">DUF881 domain-containing protein</fullName>
    </submittedName>
</protein>
<dbReference type="EMBL" id="JAAFYZ010000008">
    <property type="protein sequence ID" value="MBS2545980.1"/>
    <property type="molecule type" value="Genomic_DNA"/>
</dbReference>
<organism evidence="4 5">
    <name type="scientific">Catenulispora pinistramenti</name>
    <dbReference type="NCBI Taxonomy" id="2705254"/>
    <lineage>
        <taxon>Bacteria</taxon>
        <taxon>Bacillati</taxon>
        <taxon>Actinomycetota</taxon>
        <taxon>Actinomycetes</taxon>
        <taxon>Catenulisporales</taxon>
        <taxon>Catenulisporaceae</taxon>
        <taxon>Catenulispora</taxon>
    </lineage>
</organism>
<evidence type="ECO:0000256" key="2">
    <source>
        <dbReference type="SAM" id="MobiDB-lite"/>
    </source>
</evidence>
<comment type="caution">
    <text evidence="4">The sequence shown here is derived from an EMBL/GenBank/DDBJ whole genome shotgun (WGS) entry which is preliminary data.</text>
</comment>
<proteinExistence type="inferred from homology"/>
<dbReference type="Gene3D" id="3.30.70.1880">
    <property type="entry name" value="Protein of unknown function DUF881"/>
    <property type="match status" value="1"/>
</dbReference>
<dbReference type="RefSeq" id="WP_212007636.1">
    <property type="nucleotide sequence ID" value="NZ_JAAFYZ010000008.1"/>
</dbReference>
<evidence type="ECO:0000313" key="5">
    <source>
        <dbReference type="Proteomes" id="UP000730482"/>
    </source>
</evidence>
<dbReference type="Proteomes" id="UP000730482">
    <property type="component" value="Unassembled WGS sequence"/>
</dbReference>
<dbReference type="InterPro" id="IPR010273">
    <property type="entry name" value="DUF881"/>
</dbReference>